<dbReference type="PANTHER" id="PTHR22878">
    <property type="entry name" value="DYNEIN HEAVY CHAIN 6, AXONEMAL-LIKE-RELATED"/>
    <property type="match status" value="1"/>
</dbReference>
<feature type="non-terminal residue" evidence="3">
    <location>
        <position position="137"/>
    </location>
</feature>
<dbReference type="Pfam" id="PF17857">
    <property type="entry name" value="AAA_lid_1"/>
    <property type="match status" value="1"/>
</dbReference>
<keyword evidence="4" id="KW-1185">Reference proteome</keyword>
<keyword evidence="1" id="KW-0732">Signal</keyword>
<feature type="chain" id="PRO_5024977299" description="Dynein heavy chain 3 AAA+ lid domain-containing protein" evidence="1">
    <location>
        <begin position="21"/>
        <end position="137"/>
    </location>
</feature>
<feature type="non-terminal residue" evidence="3">
    <location>
        <position position="1"/>
    </location>
</feature>
<dbReference type="Proteomes" id="UP000410492">
    <property type="component" value="Unassembled WGS sequence"/>
</dbReference>
<feature type="signal peptide" evidence="1">
    <location>
        <begin position="1"/>
        <end position="20"/>
    </location>
</feature>
<dbReference type="OrthoDB" id="5593012at2759"/>
<dbReference type="EMBL" id="CAACVG010010052">
    <property type="protein sequence ID" value="VEN54841.1"/>
    <property type="molecule type" value="Genomic_DNA"/>
</dbReference>
<sequence>RKIFGTILAFWLGRTPDCAGYYDNVLCSTLDVYSTILQELLPTPAKTHYTFNLRDLSKVFQGVLMFDPESLTGLNEMLRLWYHECCRVFQDRLVNDEDREWFDSLLRTKIEEYYGTNPKEALGSEAILFGDFIDPAV</sequence>
<feature type="domain" description="Dynein heavy chain 3 AAA+ lid" evidence="2">
    <location>
        <begin position="29"/>
        <end position="107"/>
    </location>
</feature>
<evidence type="ECO:0000256" key="1">
    <source>
        <dbReference type="SAM" id="SignalP"/>
    </source>
</evidence>
<dbReference type="InterPro" id="IPR041589">
    <property type="entry name" value="DNAH3_AAA_lid_1"/>
</dbReference>
<evidence type="ECO:0000313" key="4">
    <source>
        <dbReference type="Proteomes" id="UP000410492"/>
    </source>
</evidence>
<proteinExistence type="predicted"/>
<dbReference type="PANTHER" id="PTHR22878:SF68">
    <property type="entry name" value="DYNEIN HEAVY CHAIN 6, AXONEMAL-LIKE"/>
    <property type="match status" value="1"/>
</dbReference>
<dbReference type="GO" id="GO:0051959">
    <property type="term" value="F:dynein light intermediate chain binding"/>
    <property type="evidence" value="ECO:0007669"/>
    <property type="project" value="InterPro"/>
</dbReference>
<dbReference type="GO" id="GO:0045505">
    <property type="term" value="F:dynein intermediate chain binding"/>
    <property type="evidence" value="ECO:0007669"/>
    <property type="project" value="InterPro"/>
</dbReference>
<evidence type="ECO:0000313" key="3">
    <source>
        <dbReference type="EMBL" id="VEN54841.1"/>
    </source>
</evidence>
<organism evidence="3 4">
    <name type="scientific">Callosobruchus maculatus</name>
    <name type="common">Southern cowpea weevil</name>
    <name type="synonym">Pulse bruchid</name>
    <dbReference type="NCBI Taxonomy" id="64391"/>
    <lineage>
        <taxon>Eukaryota</taxon>
        <taxon>Metazoa</taxon>
        <taxon>Ecdysozoa</taxon>
        <taxon>Arthropoda</taxon>
        <taxon>Hexapoda</taxon>
        <taxon>Insecta</taxon>
        <taxon>Pterygota</taxon>
        <taxon>Neoptera</taxon>
        <taxon>Endopterygota</taxon>
        <taxon>Coleoptera</taxon>
        <taxon>Polyphaga</taxon>
        <taxon>Cucujiformia</taxon>
        <taxon>Chrysomeloidea</taxon>
        <taxon>Chrysomelidae</taxon>
        <taxon>Bruchinae</taxon>
        <taxon>Bruchini</taxon>
        <taxon>Callosobruchus</taxon>
    </lineage>
</organism>
<reference evidence="3 4" key="1">
    <citation type="submission" date="2019-01" db="EMBL/GenBank/DDBJ databases">
        <authorList>
            <person name="Sayadi A."/>
        </authorList>
    </citation>
    <scope>NUCLEOTIDE SEQUENCE [LARGE SCALE GENOMIC DNA]</scope>
</reference>
<name>A0A653D5L5_CALMS</name>
<dbReference type="GO" id="GO:0007018">
    <property type="term" value="P:microtubule-based movement"/>
    <property type="evidence" value="ECO:0007669"/>
    <property type="project" value="InterPro"/>
</dbReference>
<evidence type="ECO:0000259" key="2">
    <source>
        <dbReference type="Pfam" id="PF17857"/>
    </source>
</evidence>
<dbReference type="AlphaFoldDB" id="A0A653D5L5"/>
<dbReference type="FunFam" id="1.20.920.30:FF:000002">
    <property type="entry name" value="Dynein axonemal heavy chain 3"/>
    <property type="match status" value="1"/>
</dbReference>
<accession>A0A653D5L5</accession>
<dbReference type="InterPro" id="IPR026983">
    <property type="entry name" value="DHC"/>
</dbReference>
<gene>
    <name evidence="3" type="ORF">CALMAC_LOCUS14207</name>
</gene>
<protein>
    <recommendedName>
        <fullName evidence="2">Dynein heavy chain 3 AAA+ lid domain-containing protein</fullName>
    </recommendedName>
</protein>
<dbReference type="Gene3D" id="1.20.920.30">
    <property type="match status" value="1"/>
</dbReference>
<dbReference type="GO" id="GO:0030286">
    <property type="term" value="C:dynein complex"/>
    <property type="evidence" value="ECO:0007669"/>
    <property type="project" value="InterPro"/>
</dbReference>